<evidence type="ECO:0000259" key="8">
    <source>
        <dbReference type="Pfam" id="PF02770"/>
    </source>
</evidence>
<keyword evidence="11" id="KW-1185">Reference proteome</keyword>
<sequence length="384" mass="42751">MSMNFAWSPEQIAFYKSVVNFAQQELNQDLIEKDKSSQFNQTGWDKCAEFGVLGWSIPQEYGGQGNDPLTTILGLEALGYGCRDNGLVFSINNHLWSCAVSILNFGTQAQKQKYLPALCQGKSIGGHALTEPNSGSAAFDMQTEAVLQEDYYILNGTKTFISNAPLGDVYITFARTNPDLGIQQGISAFIIDKNLPGLTIEKEWSKSGLRTAPMGELVFQDCKVPVDRCLGKEGKGYNIFQSTIGWERSFLFASNVGIMERILDQCVKYARKRRQFGQHIGSFQAVSHKIAEMKMRLELAKLMIYKIGWLKKEGKRAFLESSISKIFISEGLVETCRDAIQIHGAKGYITDYELERELRDSIAGTIYAGTSEIHRGIIATLLGL</sequence>
<dbReference type="InterPro" id="IPR006091">
    <property type="entry name" value="Acyl-CoA_Oxase/DH_mid-dom"/>
</dbReference>
<evidence type="ECO:0000256" key="3">
    <source>
        <dbReference type="ARBA" id="ARBA00022630"/>
    </source>
</evidence>
<dbReference type="FunFam" id="1.20.140.10:FF:000001">
    <property type="entry name" value="Acyl-CoA dehydrogenase"/>
    <property type="match status" value="1"/>
</dbReference>
<dbReference type="PANTHER" id="PTHR43884:SF12">
    <property type="entry name" value="ISOVALERYL-COA DEHYDROGENASE, MITOCHONDRIAL-RELATED"/>
    <property type="match status" value="1"/>
</dbReference>
<keyword evidence="4 6" id="KW-0274">FAD</keyword>
<dbReference type="EC" id="1.3.8.-" evidence="10"/>
<feature type="domain" description="Acyl-CoA dehydrogenase/oxidase C-terminal" evidence="7">
    <location>
        <begin position="234"/>
        <end position="380"/>
    </location>
</feature>
<dbReference type="InterPro" id="IPR046373">
    <property type="entry name" value="Acyl-CoA_Oxase/DH_mid-dom_sf"/>
</dbReference>
<evidence type="ECO:0000313" key="10">
    <source>
        <dbReference type="EMBL" id="VEP17546.1"/>
    </source>
</evidence>
<keyword evidence="3 6" id="KW-0285">Flavoprotein</keyword>
<proteinExistence type="inferred from homology"/>
<dbReference type="InterPro" id="IPR013786">
    <property type="entry name" value="AcylCoA_DH/ox_N"/>
</dbReference>
<protein>
    <submittedName>
        <fullName evidence="10">Flavoprotein desaturase PigA</fullName>
        <ecNumber evidence="10">1.3.8.-</ecNumber>
    </submittedName>
</protein>
<dbReference type="InterPro" id="IPR037069">
    <property type="entry name" value="AcylCoA_DH/ox_N_sf"/>
</dbReference>
<evidence type="ECO:0000256" key="1">
    <source>
        <dbReference type="ARBA" id="ARBA00001974"/>
    </source>
</evidence>
<dbReference type="InterPro" id="IPR036250">
    <property type="entry name" value="AcylCo_DH-like_C"/>
</dbReference>
<evidence type="ECO:0000256" key="6">
    <source>
        <dbReference type="RuleBase" id="RU362125"/>
    </source>
</evidence>
<evidence type="ECO:0000313" key="11">
    <source>
        <dbReference type="Proteomes" id="UP000320055"/>
    </source>
</evidence>
<dbReference type="Pfam" id="PF00441">
    <property type="entry name" value="Acyl-CoA_dh_1"/>
    <property type="match status" value="1"/>
</dbReference>
<dbReference type="InterPro" id="IPR009075">
    <property type="entry name" value="AcylCo_DH/oxidase_C"/>
</dbReference>
<dbReference type="AlphaFoldDB" id="A0A563W1L0"/>
<dbReference type="Pfam" id="PF02771">
    <property type="entry name" value="Acyl-CoA_dh_N"/>
    <property type="match status" value="1"/>
</dbReference>
<evidence type="ECO:0000256" key="4">
    <source>
        <dbReference type="ARBA" id="ARBA00022827"/>
    </source>
</evidence>
<dbReference type="GO" id="GO:0050660">
    <property type="term" value="F:flavin adenine dinucleotide binding"/>
    <property type="evidence" value="ECO:0007669"/>
    <property type="project" value="InterPro"/>
</dbReference>
<accession>A0A563W1L0</accession>
<dbReference type="Gene3D" id="1.20.140.10">
    <property type="entry name" value="Butyryl-CoA Dehydrogenase, subunit A, domain 3"/>
    <property type="match status" value="1"/>
</dbReference>
<feature type="domain" description="Acyl-CoA dehydrogenase/oxidase N-terminal" evidence="9">
    <location>
        <begin position="8"/>
        <end position="122"/>
    </location>
</feature>
<dbReference type="Pfam" id="PF02770">
    <property type="entry name" value="Acyl-CoA_dh_M"/>
    <property type="match status" value="1"/>
</dbReference>
<evidence type="ECO:0000259" key="7">
    <source>
        <dbReference type="Pfam" id="PF00441"/>
    </source>
</evidence>
<dbReference type="Gene3D" id="1.10.540.10">
    <property type="entry name" value="Acyl-CoA dehydrogenase/oxidase, N-terminal domain"/>
    <property type="match status" value="1"/>
</dbReference>
<dbReference type="EMBL" id="CAACVJ010000587">
    <property type="protein sequence ID" value="VEP17546.1"/>
    <property type="molecule type" value="Genomic_DNA"/>
</dbReference>
<evidence type="ECO:0000259" key="9">
    <source>
        <dbReference type="Pfam" id="PF02771"/>
    </source>
</evidence>
<dbReference type="PANTHER" id="PTHR43884">
    <property type="entry name" value="ACYL-COA DEHYDROGENASE"/>
    <property type="match status" value="1"/>
</dbReference>
<comment type="cofactor">
    <cofactor evidence="1 6">
        <name>FAD</name>
        <dbReference type="ChEBI" id="CHEBI:57692"/>
    </cofactor>
</comment>
<feature type="domain" description="Acyl-CoA oxidase/dehydrogenase middle" evidence="8">
    <location>
        <begin position="128"/>
        <end position="222"/>
    </location>
</feature>
<dbReference type="Gene3D" id="2.40.110.10">
    <property type="entry name" value="Butyryl-CoA Dehydrogenase, subunit A, domain 2"/>
    <property type="match status" value="1"/>
</dbReference>
<evidence type="ECO:0000256" key="5">
    <source>
        <dbReference type="ARBA" id="ARBA00023002"/>
    </source>
</evidence>
<dbReference type="SUPFAM" id="SSF47203">
    <property type="entry name" value="Acyl-CoA dehydrogenase C-terminal domain-like"/>
    <property type="match status" value="1"/>
</dbReference>
<dbReference type="GO" id="GO:0003995">
    <property type="term" value="F:acyl-CoA dehydrogenase activity"/>
    <property type="evidence" value="ECO:0007669"/>
    <property type="project" value="TreeGrafter"/>
</dbReference>
<comment type="similarity">
    <text evidence="2 6">Belongs to the acyl-CoA dehydrogenase family.</text>
</comment>
<organism evidence="10 11">
    <name type="scientific">Hyella patelloides LEGE 07179</name>
    <dbReference type="NCBI Taxonomy" id="945734"/>
    <lineage>
        <taxon>Bacteria</taxon>
        <taxon>Bacillati</taxon>
        <taxon>Cyanobacteriota</taxon>
        <taxon>Cyanophyceae</taxon>
        <taxon>Pleurocapsales</taxon>
        <taxon>Hyellaceae</taxon>
        <taxon>Hyella</taxon>
    </lineage>
</organism>
<name>A0A563W1L0_9CYAN</name>
<dbReference type="RefSeq" id="WP_222427386.1">
    <property type="nucleotide sequence ID" value="NZ_LR214361.1"/>
</dbReference>
<dbReference type="FunFam" id="2.40.110.10:FF:000002">
    <property type="entry name" value="Acyl-CoA dehydrogenase fadE12"/>
    <property type="match status" value="1"/>
</dbReference>
<dbReference type="Proteomes" id="UP000320055">
    <property type="component" value="Unassembled WGS sequence"/>
</dbReference>
<reference evidence="10 11" key="1">
    <citation type="submission" date="2019-01" db="EMBL/GenBank/DDBJ databases">
        <authorList>
            <person name="Brito A."/>
        </authorList>
    </citation>
    <scope>NUCLEOTIDE SEQUENCE [LARGE SCALE GENOMIC DNA]</scope>
    <source>
        <strain evidence="10">1</strain>
    </source>
</reference>
<dbReference type="SUPFAM" id="SSF56645">
    <property type="entry name" value="Acyl-CoA dehydrogenase NM domain-like"/>
    <property type="match status" value="1"/>
</dbReference>
<keyword evidence="5 6" id="KW-0560">Oxidoreductase</keyword>
<dbReference type="InterPro" id="IPR009100">
    <property type="entry name" value="AcylCoA_DH/oxidase_NM_dom_sf"/>
</dbReference>
<evidence type="ECO:0000256" key="2">
    <source>
        <dbReference type="ARBA" id="ARBA00009347"/>
    </source>
</evidence>
<gene>
    <name evidence="10" type="primary">pigA</name>
    <name evidence="10" type="ORF">H1P_6270008</name>
</gene>